<name>A0A8H7CPS5_9AGAR</name>
<evidence type="ECO:0000313" key="3">
    <source>
        <dbReference type="Proteomes" id="UP000623467"/>
    </source>
</evidence>
<gene>
    <name evidence="2" type="ORF">MSAN_01957500</name>
</gene>
<evidence type="ECO:0000256" key="1">
    <source>
        <dbReference type="SAM" id="Phobius"/>
    </source>
</evidence>
<keyword evidence="3" id="KW-1185">Reference proteome</keyword>
<reference evidence="2" key="1">
    <citation type="submission" date="2020-05" db="EMBL/GenBank/DDBJ databases">
        <title>Mycena genomes resolve the evolution of fungal bioluminescence.</title>
        <authorList>
            <person name="Tsai I.J."/>
        </authorList>
    </citation>
    <scope>NUCLEOTIDE SEQUENCE</scope>
    <source>
        <strain evidence="2">160909Yilan</strain>
    </source>
</reference>
<sequence>MDPDVSIVSNETSILTSFDDLLSPNAIRVLLASAFALTIVLYLLRGTTLSKATDELQSVMYTTEWIYYRSMEAGLLGECRAEMHKELSQLQTKASELREQSLRVSVSFWDEVKACCCGLSFRILRCTKDARNLKTKIEIALEKGLRSTNKDGEAHFLRTVAHPHVAGLHCNCQL</sequence>
<feature type="transmembrane region" description="Helical" evidence="1">
    <location>
        <begin position="26"/>
        <end position="44"/>
    </location>
</feature>
<evidence type="ECO:0000313" key="2">
    <source>
        <dbReference type="EMBL" id="KAF7343767.1"/>
    </source>
</evidence>
<keyword evidence="1" id="KW-0472">Membrane</keyword>
<protein>
    <submittedName>
        <fullName evidence="2">Uncharacterized protein</fullName>
    </submittedName>
</protein>
<dbReference type="Proteomes" id="UP000623467">
    <property type="component" value="Unassembled WGS sequence"/>
</dbReference>
<keyword evidence="1" id="KW-0812">Transmembrane</keyword>
<dbReference type="EMBL" id="JACAZH010000022">
    <property type="protein sequence ID" value="KAF7343767.1"/>
    <property type="molecule type" value="Genomic_DNA"/>
</dbReference>
<keyword evidence="1" id="KW-1133">Transmembrane helix</keyword>
<proteinExistence type="predicted"/>
<accession>A0A8H7CPS5</accession>
<comment type="caution">
    <text evidence="2">The sequence shown here is derived from an EMBL/GenBank/DDBJ whole genome shotgun (WGS) entry which is preliminary data.</text>
</comment>
<organism evidence="2 3">
    <name type="scientific">Mycena sanguinolenta</name>
    <dbReference type="NCBI Taxonomy" id="230812"/>
    <lineage>
        <taxon>Eukaryota</taxon>
        <taxon>Fungi</taxon>
        <taxon>Dikarya</taxon>
        <taxon>Basidiomycota</taxon>
        <taxon>Agaricomycotina</taxon>
        <taxon>Agaricomycetes</taxon>
        <taxon>Agaricomycetidae</taxon>
        <taxon>Agaricales</taxon>
        <taxon>Marasmiineae</taxon>
        <taxon>Mycenaceae</taxon>
        <taxon>Mycena</taxon>
    </lineage>
</organism>
<dbReference type="OrthoDB" id="2953380at2759"/>
<dbReference type="AlphaFoldDB" id="A0A8H7CPS5"/>